<dbReference type="Pfam" id="PF10014">
    <property type="entry name" value="2OG-Fe_Oxy_2"/>
    <property type="match status" value="1"/>
</dbReference>
<dbReference type="Proteomes" id="UP000540412">
    <property type="component" value="Unassembled WGS sequence"/>
</dbReference>
<dbReference type="InterPro" id="IPR018724">
    <property type="entry name" value="2OG-Fe_dioxygenase"/>
</dbReference>
<name>A0A7W9PES5_9NOCA</name>
<proteinExistence type="predicted"/>
<comment type="caution">
    <text evidence="2">The sequence shown here is derived from an EMBL/GenBank/DDBJ whole genome shotgun (WGS) entry which is preliminary data.</text>
</comment>
<dbReference type="AlphaFoldDB" id="A0A7W9PES5"/>
<reference evidence="2 3" key="1">
    <citation type="submission" date="2020-08" db="EMBL/GenBank/DDBJ databases">
        <title>Sequencing the genomes of 1000 actinobacteria strains.</title>
        <authorList>
            <person name="Klenk H.-P."/>
        </authorList>
    </citation>
    <scope>NUCLEOTIDE SEQUENCE [LARGE SCALE GENOMIC DNA]</scope>
    <source>
        <strain evidence="2 3">DSM 43582</strain>
    </source>
</reference>
<organism evidence="2 3">
    <name type="scientific">Nocardia transvalensis</name>
    <dbReference type="NCBI Taxonomy" id="37333"/>
    <lineage>
        <taxon>Bacteria</taxon>
        <taxon>Bacillati</taxon>
        <taxon>Actinomycetota</taxon>
        <taxon>Actinomycetes</taxon>
        <taxon>Mycobacteriales</taxon>
        <taxon>Nocardiaceae</taxon>
        <taxon>Nocardia</taxon>
    </lineage>
</organism>
<dbReference type="Gene3D" id="2.60.120.620">
    <property type="entry name" value="q2cbj1_9rhob like domain"/>
    <property type="match status" value="1"/>
</dbReference>
<dbReference type="RefSeq" id="WP_040751205.1">
    <property type="nucleotide sequence ID" value="NZ_JACHIT010000001.1"/>
</dbReference>
<keyword evidence="3" id="KW-1185">Reference proteome</keyword>
<dbReference type="EMBL" id="JACHIT010000001">
    <property type="protein sequence ID" value="MBB5914324.1"/>
    <property type="molecule type" value="Genomic_DNA"/>
</dbReference>
<accession>A0A7W9PES5</accession>
<evidence type="ECO:0000256" key="1">
    <source>
        <dbReference type="SAM" id="MobiDB-lite"/>
    </source>
</evidence>
<protein>
    <recommendedName>
        <fullName evidence="4">2OG-Fe dioxygenase family protein</fullName>
    </recommendedName>
</protein>
<sequence length="246" mass="26605">MRKEPSLGPQSASTNPGAAPGLRDSGYLLLRQSDFGVTPADYAVLTGVYDRELDLDRFLPDGKRHRSRAYQCFDLTVAGLRFTPNDNPRPYVQSMSVNPLQGGLEREFRLVPSDHPVTAVTEKVARTVAESLLAAGVLDENGPERMVVDAHYIRIDAPGEPAPEGVHHDGLLAGSAHLVRRVGVMGGVSGAYDSPTHCLAGFELSEPLDSFVFDDRKVMHYTTPIAAIPGAAQAFRDVLLIGFRAI</sequence>
<feature type="region of interest" description="Disordered" evidence="1">
    <location>
        <begin position="1"/>
        <end position="20"/>
    </location>
</feature>
<gene>
    <name evidence="2" type="ORF">BJY24_003191</name>
</gene>
<evidence type="ECO:0008006" key="4">
    <source>
        <dbReference type="Google" id="ProtNLM"/>
    </source>
</evidence>
<evidence type="ECO:0000313" key="2">
    <source>
        <dbReference type="EMBL" id="MBB5914324.1"/>
    </source>
</evidence>
<dbReference type="GO" id="GO:0051213">
    <property type="term" value="F:dioxygenase activity"/>
    <property type="evidence" value="ECO:0007669"/>
    <property type="project" value="InterPro"/>
</dbReference>
<evidence type="ECO:0000313" key="3">
    <source>
        <dbReference type="Proteomes" id="UP000540412"/>
    </source>
</evidence>